<dbReference type="FunCoup" id="H2YLT0">
    <property type="interactions" value="407"/>
</dbReference>
<dbReference type="GeneTree" id="ENSGT00390000017359"/>
<comment type="similarity">
    <text evidence="1">Belongs to the bacterial ribosomal protein bL28 family.</text>
</comment>
<protein>
    <recommendedName>
        <fullName evidence="4">Large ribosomal subunit protein bL28m</fullName>
    </recommendedName>
    <alternativeName>
        <fullName evidence="5">39S ribosomal protein L28, mitochondrial</fullName>
    </alternativeName>
</protein>
<dbReference type="Proteomes" id="UP000007875">
    <property type="component" value="Unassembled WGS sequence"/>
</dbReference>
<evidence type="ECO:0000313" key="6">
    <source>
        <dbReference type="Ensembl" id="ENSCSAVP00000006282.1"/>
    </source>
</evidence>
<dbReference type="InParanoid" id="H2YLT0"/>
<evidence type="ECO:0000313" key="7">
    <source>
        <dbReference type="Proteomes" id="UP000007875"/>
    </source>
</evidence>
<dbReference type="GO" id="GO:0005762">
    <property type="term" value="C:mitochondrial large ribosomal subunit"/>
    <property type="evidence" value="ECO:0007669"/>
    <property type="project" value="TreeGrafter"/>
</dbReference>
<dbReference type="PANTHER" id="PTHR13528">
    <property type="entry name" value="39S RIBOSOMAL PROTEIN L28, MITOCHONDRIAL"/>
    <property type="match status" value="1"/>
</dbReference>
<dbReference type="SUPFAM" id="SSF143800">
    <property type="entry name" value="L28p-like"/>
    <property type="match status" value="1"/>
</dbReference>
<keyword evidence="3" id="KW-0687">Ribonucleoprotein</keyword>
<reference evidence="7" key="1">
    <citation type="submission" date="2003-08" db="EMBL/GenBank/DDBJ databases">
        <authorList>
            <person name="Birren B."/>
            <person name="Nusbaum C."/>
            <person name="Abebe A."/>
            <person name="Abouelleil A."/>
            <person name="Adekoya E."/>
            <person name="Ait-zahra M."/>
            <person name="Allen N."/>
            <person name="Allen T."/>
            <person name="An P."/>
            <person name="Anderson M."/>
            <person name="Anderson S."/>
            <person name="Arachchi H."/>
            <person name="Armbruster J."/>
            <person name="Bachantsang P."/>
            <person name="Baldwin J."/>
            <person name="Barry A."/>
            <person name="Bayul T."/>
            <person name="Blitshsteyn B."/>
            <person name="Bloom T."/>
            <person name="Blye J."/>
            <person name="Boguslavskiy L."/>
            <person name="Borowsky M."/>
            <person name="Boukhgalter B."/>
            <person name="Brunache A."/>
            <person name="Butler J."/>
            <person name="Calixte N."/>
            <person name="Calvo S."/>
            <person name="Camarata J."/>
            <person name="Campo K."/>
            <person name="Chang J."/>
            <person name="Cheshatsang Y."/>
            <person name="Citroen M."/>
            <person name="Collymore A."/>
            <person name="Considine T."/>
            <person name="Cook A."/>
            <person name="Cooke P."/>
            <person name="Corum B."/>
            <person name="Cuomo C."/>
            <person name="David R."/>
            <person name="Dawoe T."/>
            <person name="Degray S."/>
            <person name="Dodge S."/>
            <person name="Dooley K."/>
            <person name="Dorje P."/>
            <person name="Dorjee K."/>
            <person name="Dorris L."/>
            <person name="Duffey N."/>
            <person name="Dupes A."/>
            <person name="Elkins T."/>
            <person name="Engels R."/>
            <person name="Erickson J."/>
            <person name="Farina A."/>
            <person name="Faro S."/>
            <person name="Ferreira P."/>
            <person name="Fischer H."/>
            <person name="Fitzgerald M."/>
            <person name="Foley K."/>
            <person name="Gage D."/>
            <person name="Galagan J."/>
            <person name="Gearin G."/>
            <person name="Gnerre S."/>
            <person name="Gnirke A."/>
            <person name="Goyette A."/>
            <person name="Graham J."/>
            <person name="Grandbois E."/>
            <person name="Gyaltsen K."/>
            <person name="Hafez N."/>
            <person name="Hagopian D."/>
            <person name="Hagos B."/>
            <person name="Hall J."/>
            <person name="Hatcher B."/>
            <person name="Heller A."/>
            <person name="Higgins H."/>
            <person name="Honan T."/>
            <person name="Horn A."/>
            <person name="Houde N."/>
            <person name="Hughes L."/>
            <person name="Hulme W."/>
            <person name="Husby E."/>
            <person name="Iliev I."/>
            <person name="Jaffe D."/>
            <person name="Jones C."/>
            <person name="Kamal M."/>
            <person name="Kamat A."/>
            <person name="Kamvysselis M."/>
            <person name="Karlsson E."/>
            <person name="Kells C."/>
            <person name="Kieu A."/>
            <person name="Kisner P."/>
            <person name="Kodira C."/>
            <person name="Kulbokas E."/>
            <person name="Labutti K."/>
            <person name="Lama D."/>
            <person name="Landers T."/>
            <person name="Leger J."/>
            <person name="Levine S."/>
            <person name="Lewis D."/>
            <person name="Lewis T."/>
            <person name="Lindblad-toh K."/>
            <person name="Liu X."/>
            <person name="Lokyitsang T."/>
            <person name="Lokyitsang Y."/>
            <person name="Lucien O."/>
            <person name="Lui A."/>
            <person name="Ma L.J."/>
            <person name="Mabbitt R."/>
            <person name="Macdonald J."/>
            <person name="Maclean C."/>
            <person name="Major J."/>
            <person name="Manning J."/>
            <person name="Marabella R."/>
            <person name="Maru K."/>
            <person name="Matthews C."/>
            <person name="Mauceli E."/>
            <person name="Mccarthy M."/>
            <person name="Mcdonough S."/>
            <person name="Mcghee T."/>
            <person name="Meldrim J."/>
            <person name="Meneus L."/>
            <person name="Mesirov J."/>
            <person name="Mihalev A."/>
            <person name="Mihova T."/>
            <person name="Mikkelsen T."/>
            <person name="Mlenga V."/>
            <person name="Moru K."/>
            <person name="Mozes J."/>
            <person name="Mulrain L."/>
            <person name="Munson G."/>
            <person name="Naylor J."/>
            <person name="Newes C."/>
            <person name="Nguyen C."/>
            <person name="Nguyen N."/>
            <person name="Nguyen T."/>
            <person name="Nicol R."/>
            <person name="Nielsen C."/>
            <person name="Nizzari M."/>
            <person name="Norbu C."/>
            <person name="Norbu N."/>
            <person name="O'donnell P."/>
            <person name="Okoawo O."/>
            <person name="O'leary S."/>
            <person name="Omotosho B."/>
            <person name="O'neill K."/>
            <person name="Osman S."/>
            <person name="Parker S."/>
            <person name="Perrin D."/>
            <person name="Phunkhang P."/>
            <person name="Piqani B."/>
            <person name="Purcell S."/>
            <person name="Rachupka T."/>
            <person name="Ramasamy U."/>
            <person name="Rameau R."/>
            <person name="Ray V."/>
            <person name="Raymond C."/>
            <person name="Retta R."/>
            <person name="Richardson S."/>
            <person name="Rise C."/>
            <person name="Rodriguez J."/>
            <person name="Rogers J."/>
            <person name="Rogov P."/>
            <person name="Rutman M."/>
            <person name="Schupbach R."/>
            <person name="Seaman C."/>
            <person name="Settipalli S."/>
            <person name="Sharpe T."/>
            <person name="Sheridan J."/>
            <person name="Sherpa N."/>
            <person name="Shi J."/>
            <person name="Smirnov S."/>
            <person name="Smith C."/>
            <person name="Sougnez C."/>
            <person name="Spencer B."/>
            <person name="Stalker J."/>
            <person name="Stange-thomann N."/>
            <person name="Stavropoulos S."/>
            <person name="Stetson K."/>
            <person name="Stone C."/>
            <person name="Stone S."/>
            <person name="Stubbs M."/>
            <person name="Talamas J."/>
            <person name="Tchuinga P."/>
            <person name="Tenzing P."/>
            <person name="Tesfaye S."/>
            <person name="Theodore J."/>
            <person name="Thoulutsang Y."/>
            <person name="Topham K."/>
            <person name="Towey S."/>
            <person name="Tsamla T."/>
            <person name="Tsomo N."/>
            <person name="Vallee D."/>
            <person name="Vassiliev H."/>
            <person name="Venkataraman V."/>
            <person name="Vinson J."/>
            <person name="Vo A."/>
            <person name="Wade C."/>
            <person name="Wang S."/>
            <person name="Wangchuk T."/>
            <person name="Wangdi T."/>
            <person name="Whittaker C."/>
            <person name="Wilkinson J."/>
            <person name="Wu Y."/>
            <person name="Wyman D."/>
            <person name="Yadav S."/>
            <person name="Yang S."/>
            <person name="Yang X."/>
            <person name="Yeager S."/>
            <person name="Yee E."/>
            <person name="Young G."/>
            <person name="Zainoun J."/>
            <person name="Zembeck L."/>
            <person name="Zimmer A."/>
            <person name="Zody M."/>
            <person name="Lander E."/>
        </authorList>
    </citation>
    <scope>NUCLEOTIDE SEQUENCE [LARGE SCALE GENOMIC DNA]</scope>
</reference>
<sequence>MSRLPLPLHKIPLPVYKPGRSSWVHKRPRNDYLFNPAIKYPIYNRLPEKWRNSFEEKRSLLYQKLETGTKRPQASGLWRKKENGEPERVENIPLQVKYPSESRDGIWAGEGVVYGFKYARGKKMSRKFLKVWNPQLFTRSLYSEILDKKFTIAVTALTLDLIDEAYGFDHFILQTSDKILEGLGVRLKRKMLLKLADQENLFPENKVKKDQIIKKYKKYIIDKEEASWVGLTLTEAMEKQYNIEKKAGIFDPVPLLEVYTKQLKENVKISKENDQQSSSQQ</sequence>
<keyword evidence="2" id="KW-0689">Ribosomal protein</keyword>
<evidence type="ECO:0000256" key="2">
    <source>
        <dbReference type="ARBA" id="ARBA00022980"/>
    </source>
</evidence>
<evidence type="ECO:0000256" key="5">
    <source>
        <dbReference type="ARBA" id="ARBA00035538"/>
    </source>
</evidence>
<proteinExistence type="inferred from homology"/>
<reference evidence="6" key="3">
    <citation type="submission" date="2025-09" db="UniProtKB">
        <authorList>
            <consortium name="Ensembl"/>
        </authorList>
    </citation>
    <scope>IDENTIFICATION</scope>
</reference>
<reference evidence="6" key="2">
    <citation type="submission" date="2025-08" db="UniProtKB">
        <authorList>
            <consortium name="Ensembl"/>
        </authorList>
    </citation>
    <scope>IDENTIFICATION</scope>
</reference>
<dbReference type="InterPro" id="IPR026569">
    <property type="entry name" value="Ribosomal_bL28"/>
</dbReference>
<dbReference type="GO" id="GO:0003735">
    <property type="term" value="F:structural constituent of ribosome"/>
    <property type="evidence" value="ECO:0007669"/>
    <property type="project" value="InterPro"/>
</dbReference>
<dbReference type="STRING" id="51511.ENSCSAVP00000006282"/>
<dbReference type="OMA" id="NDPERHN"/>
<accession>H2YLT0</accession>
<evidence type="ECO:0000256" key="1">
    <source>
        <dbReference type="ARBA" id="ARBA00008760"/>
    </source>
</evidence>
<dbReference type="PANTHER" id="PTHR13528:SF2">
    <property type="entry name" value="LARGE RIBOSOMAL SUBUNIT PROTEIN BL28M"/>
    <property type="match status" value="1"/>
</dbReference>
<dbReference type="AlphaFoldDB" id="H2YLT0"/>
<name>H2YLT0_CIOSA</name>
<evidence type="ECO:0000256" key="3">
    <source>
        <dbReference type="ARBA" id="ARBA00023274"/>
    </source>
</evidence>
<evidence type="ECO:0000256" key="4">
    <source>
        <dbReference type="ARBA" id="ARBA00035269"/>
    </source>
</evidence>
<dbReference type="Ensembl" id="ENSCSAVT00000006361.1">
    <property type="protein sequence ID" value="ENSCSAVP00000006282.1"/>
    <property type="gene ID" value="ENSCSAVG00000003761.1"/>
</dbReference>
<dbReference type="HOGENOM" id="CLU_078055_0_0_1"/>
<keyword evidence="7" id="KW-1185">Reference proteome</keyword>
<organism evidence="6 7">
    <name type="scientific">Ciona savignyi</name>
    <name type="common">Pacific transparent sea squirt</name>
    <dbReference type="NCBI Taxonomy" id="51511"/>
    <lineage>
        <taxon>Eukaryota</taxon>
        <taxon>Metazoa</taxon>
        <taxon>Chordata</taxon>
        <taxon>Tunicata</taxon>
        <taxon>Ascidiacea</taxon>
        <taxon>Phlebobranchia</taxon>
        <taxon>Cionidae</taxon>
        <taxon>Ciona</taxon>
    </lineage>
</organism>
<dbReference type="InterPro" id="IPR034704">
    <property type="entry name" value="Ribosomal_bL28/bL31-like_sf"/>
</dbReference>
<dbReference type="eggNOG" id="KOG3279">
    <property type="taxonomic scope" value="Eukaryota"/>
</dbReference>